<accession>A0A1G7CII9</accession>
<organism evidence="3 4">
    <name type="scientific">Rhodospira trueperi</name>
    <dbReference type="NCBI Taxonomy" id="69960"/>
    <lineage>
        <taxon>Bacteria</taxon>
        <taxon>Pseudomonadati</taxon>
        <taxon>Pseudomonadota</taxon>
        <taxon>Alphaproteobacteria</taxon>
        <taxon>Rhodospirillales</taxon>
        <taxon>Rhodospirillaceae</taxon>
        <taxon>Rhodospira</taxon>
    </lineage>
</organism>
<feature type="transmembrane region" description="Helical" evidence="1">
    <location>
        <begin position="94"/>
        <end position="113"/>
    </location>
</feature>
<dbReference type="PANTHER" id="PTHR22911:SF76">
    <property type="entry name" value="EAMA DOMAIN-CONTAINING PROTEIN"/>
    <property type="match status" value="1"/>
</dbReference>
<dbReference type="Pfam" id="PF00892">
    <property type="entry name" value="EamA"/>
    <property type="match status" value="2"/>
</dbReference>
<gene>
    <name evidence="3" type="ORF">SAMN05421720_10690</name>
</gene>
<feature type="transmembrane region" description="Helical" evidence="1">
    <location>
        <begin position="268"/>
        <end position="288"/>
    </location>
</feature>
<dbReference type="SUPFAM" id="SSF103481">
    <property type="entry name" value="Multidrug resistance efflux transporter EmrE"/>
    <property type="match status" value="2"/>
</dbReference>
<feature type="domain" description="EamA" evidence="2">
    <location>
        <begin position="178"/>
        <end position="309"/>
    </location>
</feature>
<feature type="domain" description="EamA" evidence="2">
    <location>
        <begin position="28"/>
        <end position="164"/>
    </location>
</feature>
<proteinExistence type="predicted"/>
<keyword evidence="1" id="KW-0812">Transmembrane</keyword>
<feature type="transmembrane region" description="Helical" evidence="1">
    <location>
        <begin position="148"/>
        <end position="168"/>
    </location>
</feature>
<feature type="transmembrane region" description="Helical" evidence="1">
    <location>
        <begin position="294"/>
        <end position="310"/>
    </location>
</feature>
<sequence length="336" mass="34591">MSQSPSHGPGPDLANAVLGEDSTAGRALPLLLLGAVLIGFSPVFAKLSVLEPTATAFYRAGLAWPILMAVALATGRRGSEGRRKTKPETVRDHLMLAVPGVAFSGDLACWHWALQYTSVANSTVLANLAPVFVTAGAWALFGQRPTWVFVGGLLTAVAGVALLVADSLSVGAPDQIVGDGLGVMTAVFYGAYILGIGWCRSCFPTAVVMAWSTLHTAWVLLLFSLLNGEGLGIPSLSALAILLGLAWLSHAGGQGAIAFALAHLPPAFGSVSLLLQPAVAAFLGWLVLSEPLTPLQAAGGVVILFGIVVARRGSAHQAGIVARPPERPTREPSSSA</sequence>
<dbReference type="InterPro" id="IPR037185">
    <property type="entry name" value="EmrE-like"/>
</dbReference>
<evidence type="ECO:0000256" key="1">
    <source>
        <dbReference type="SAM" id="Phobius"/>
    </source>
</evidence>
<keyword evidence="4" id="KW-1185">Reference proteome</keyword>
<evidence type="ECO:0000313" key="3">
    <source>
        <dbReference type="EMBL" id="SDE39063.1"/>
    </source>
</evidence>
<protein>
    <submittedName>
        <fullName evidence="3">Permease of the drug/metabolite transporter (DMT) superfamily</fullName>
    </submittedName>
</protein>
<dbReference type="GO" id="GO:0016020">
    <property type="term" value="C:membrane"/>
    <property type="evidence" value="ECO:0007669"/>
    <property type="project" value="InterPro"/>
</dbReference>
<reference evidence="3 4" key="1">
    <citation type="submission" date="2016-10" db="EMBL/GenBank/DDBJ databases">
        <authorList>
            <person name="de Groot N.N."/>
        </authorList>
    </citation>
    <scope>NUCLEOTIDE SEQUENCE [LARGE SCALE GENOMIC DNA]</scope>
    <source>
        <strain evidence="3 4">ATCC 700224</strain>
    </source>
</reference>
<dbReference type="EMBL" id="FNAP01000006">
    <property type="protein sequence ID" value="SDE39063.1"/>
    <property type="molecule type" value="Genomic_DNA"/>
</dbReference>
<feature type="transmembrane region" description="Helical" evidence="1">
    <location>
        <begin position="206"/>
        <end position="226"/>
    </location>
</feature>
<dbReference type="RefSeq" id="WP_092785592.1">
    <property type="nucleotide sequence ID" value="NZ_FNAP01000006.1"/>
</dbReference>
<feature type="transmembrane region" description="Helical" evidence="1">
    <location>
        <begin position="119"/>
        <end position="141"/>
    </location>
</feature>
<feature type="transmembrane region" description="Helical" evidence="1">
    <location>
        <begin position="238"/>
        <end position="261"/>
    </location>
</feature>
<dbReference type="AlphaFoldDB" id="A0A1G7CII9"/>
<dbReference type="PANTHER" id="PTHR22911">
    <property type="entry name" value="ACYL-MALONYL CONDENSING ENZYME-RELATED"/>
    <property type="match status" value="1"/>
</dbReference>
<keyword evidence="1" id="KW-0472">Membrane</keyword>
<feature type="transmembrane region" description="Helical" evidence="1">
    <location>
        <begin position="180"/>
        <end position="199"/>
    </location>
</feature>
<feature type="transmembrane region" description="Helical" evidence="1">
    <location>
        <begin position="30"/>
        <end position="50"/>
    </location>
</feature>
<evidence type="ECO:0000259" key="2">
    <source>
        <dbReference type="Pfam" id="PF00892"/>
    </source>
</evidence>
<dbReference type="Proteomes" id="UP000199412">
    <property type="component" value="Unassembled WGS sequence"/>
</dbReference>
<dbReference type="STRING" id="69960.SAMN05421720_10690"/>
<dbReference type="OrthoDB" id="8770617at2"/>
<dbReference type="InterPro" id="IPR000620">
    <property type="entry name" value="EamA_dom"/>
</dbReference>
<name>A0A1G7CII9_9PROT</name>
<keyword evidence="1" id="KW-1133">Transmembrane helix</keyword>
<evidence type="ECO:0000313" key="4">
    <source>
        <dbReference type="Proteomes" id="UP000199412"/>
    </source>
</evidence>